<proteinExistence type="predicted"/>
<evidence type="ECO:0000313" key="1">
    <source>
        <dbReference type="EMBL" id="RJL19977.1"/>
    </source>
</evidence>
<dbReference type="EMBL" id="QZEY01000034">
    <property type="protein sequence ID" value="RJL19977.1"/>
    <property type="molecule type" value="Genomic_DNA"/>
</dbReference>
<name>A0A3A4A119_9ACTN</name>
<reference evidence="1 2" key="1">
    <citation type="submission" date="2018-09" db="EMBL/GenBank/DDBJ databases">
        <title>YIM 75507 draft genome.</title>
        <authorList>
            <person name="Tang S."/>
            <person name="Feng Y."/>
        </authorList>
    </citation>
    <scope>NUCLEOTIDE SEQUENCE [LARGE SCALE GENOMIC DNA]</scope>
    <source>
        <strain evidence="1 2">YIM 75507</strain>
    </source>
</reference>
<sequence>MTPSETLNDQASEDLVAEVRALVRDGLPVRRAGARLQALPGVRTRATDPSDRASLCGALESMLREELDRLDKAEWAQAARLLFGADASTALALLTSRRTAAAAAAGYEVHHFRKRIEPKICELVALQLRRASDAVAAAPAAPTLHPSRGPLVLPADVFAWEAAEHQHSVASLWGAAYLLRAELVTVARLLSMGAGEQQIALAADRALWRHAQVLAATAAYRAAYGAALLHTAADVTPEQIGASAGWTPTLTPTQDLLLAALGDPEQGFAAFTAALAQASGGAGLAATWRRALTGRTGSDQKEPT</sequence>
<organism evidence="1 2">
    <name type="scientific">Bailinhaonella thermotolerans</name>
    <dbReference type="NCBI Taxonomy" id="1070861"/>
    <lineage>
        <taxon>Bacteria</taxon>
        <taxon>Bacillati</taxon>
        <taxon>Actinomycetota</taxon>
        <taxon>Actinomycetes</taxon>
        <taxon>Streptosporangiales</taxon>
        <taxon>Streptosporangiaceae</taxon>
        <taxon>Bailinhaonella</taxon>
    </lineage>
</organism>
<comment type="caution">
    <text evidence="1">The sequence shown here is derived from an EMBL/GenBank/DDBJ whole genome shotgun (WGS) entry which is preliminary data.</text>
</comment>
<protein>
    <submittedName>
        <fullName evidence="1">Uncharacterized protein</fullName>
    </submittedName>
</protein>
<dbReference type="OrthoDB" id="3608333at2"/>
<accession>A0A3A4A119</accession>
<dbReference type="RefSeq" id="WP_119931860.1">
    <property type="nucleotide sequence ID" value="NZ_QZEY01000034.1"/>
</dbReference>
<keyword evidence="2" id="KW-1185">Reference proteome</keyword>
<gene>
    <name evidence="1" type="ORF">D5H75_40015</name>
</gene>
<dbReference type="AlphaFoldDB" id="A0A3A4A119"/>
<dbReference type="Proteomes" id="UP000265768">
    <property type="component" value="Unassembled WGS sequence"/>
</dbReference>
<evidence type="ECO:0000313" key="2">
    <source>
        <dbReference type="Proteomes" id="UP000265768"/>
    </source>
</evidence>